<feature type="transmembrane region" description="Helical" evidence="1">
    <location>
        <begin position="177"/>
        <end position="197"/>
    </location>
</feature>
<feature type="transmembrane region" description="Helical" evidence="1">
    <location>
        <begin position="63"/>
        <end position="84"/>
    </location>
</feature>
<proteinExistence type="predicted"/>
<feature type="transmembrane region" description="Helical" evidence="1">
    <location>
        <begin position="279"/>
        <end position="298"/>
    </location>
</feature>
<organism evidence="2">
    <name type="scientific">Grammatophora oceanica</name>
    <dbReference type="NCBI Taxonomy" id="210454"/>
    <lineage>
        <taxon>Eukaryota</taxon>
        <taxon>Sar</taxon>
        <taxon>Stramenopiles</taxon>
        <taxon>Ochrophyta</taxon>
        <taxon>Bacillariophyta</taxon>
        <taxon>Fragilariophyceae</taxon>
        <taxon>Fragilariophycidae</taxon>
        <taxon>Rhabdonematales</taxon>
        <taxon>Grammatophoraceae</taxon>
        <taxon>Grammatophora</taxon>
    </lineage>
</organism>
<feature type="transmembrane region" description="Helical" evidence="1">
    <location>
        <begin position="209"/>
        <end position="232"/>
    </location>
</feature>
<keyword evidence="1" id="KW-0812">Transmembrane</keyword>
<sequence>MSQRYGGKAETKEETQARLRSVDISVSDLFDADKPWVLVPNGSLLGYFDWVPVKLRMGPWSSVATPFLFCMVYVLLMAVCYLSRETSKYNNFPIASEYPQVGTSWWYYDFVIFLWMGFVTLYVFRGPLKFKAWVTFTMWSWTVLFFRHGLCCVLPIFPNQRWLLQLTEYLRLPSLLMATITFSLWNFVVGPFIYFTLDDPEKRARTVKYFISWRLTQVHVFNIIYAVLNGVYASPPRSLTLMDFVVSFGIAFIYMIFYVGVLDRVGVHLYAIFSPRTPFLILSWSMILVCYGGCYYLWNSILTPR</sequence>
<feature type="transmembrane region" description="Helical" evidence="1">
    <location>
        <begin position="244"/>
        <end position="267"/>
    </location>
</feature>
<dbReference type="EMBL" id="HBGK01029465">
    <property type="protein sequence ID" value="CAD9287785.1"/>
    <property type="molecule type" value="Transcribed_RNA"/>
</dbReference>
<accession>A0A7S1YAU8</accession>
<dbReference type="AlphaFoldDB" id="A0A7S1YAU8"/>
<protein>
    <submittedName>
        <fullName evidence="2">Uncharacterized protein</fullName>
    </submittedName>
</protein>
<evidence type="ECO:0000256" key="1">
    <source>
        <dbReference type="SAM" id="Phobius"/>
    </source>
</evidence>
<gene>
    <name evidence="2" type="ORF">GOCE00092_LOCUS15371</name>
</gene>
<evidence type="ECO:0000313" key="2">
    <source>
        <dbReference type="EMBL" id="CAD9287785.1"/>
    </source>
</evidence>
<feature type="transmembrane region" description="Helical" evidence="1">
    <location>
        <begin position="136"/>
        <end position="157"/>
    </location>
</feature>
<reference evidence="2" key="1">
    <citation type="submission" date="2021-01" db="EMBL/GenBank/DDBJ databases">
        <authorList>
            <person name="Corre E."/>
            <person name="Pelletier E."/>
            <person name="Niang G."/>
            <person name="Scheremetjew M."/>
            <person name="Finn R."/>
            <person name="Kale V."/>
            <person name="Holt S."/>
            <person name="Cochrane G."/>
            <person name="Meng A."/>
            <person name="Brown T."/>
            <person name="Cohen L."/>
        </authorList>
    </citation>
    <scope>NUCLEOTIDE SEQUENCE</scope>
    <source>
        <strain evidence="2">CCMP 410</strain>
    </source>
</reference>
<name>A0A7S1YAU8_9STRA</name>
<feature type="transmembrane region" description="Helical" evidence="1">
    <location>
        <begin position="104"/>
        <end position="124"/>
    </location>
</feature>
<keyword evidence="1" id="KW-1133">Transmembrane helix</keyword>
<keyword evidence="1" id="KW-0472">Membrane</keyword>